<reference evidence="10" key="1">
    <citation type="submission" date="2014-05" db="EMBL/GenBank/DDBJ databases">
        <authorList>
            <person name="Kube M."/>
        </authorList>
    </citation>
    <scope>NUCLEOTIDE SEQUENCE [LARGE SCALE GENOMIC DNA]</scope>
</reference>
<dbReference type="RefSeq" id="WP_045749227.1">
    <property type="nucleotide sequence ID" value="NZ_FUZK01000001.1"/>
</dbReference>
<dbReference type="PANTHER" id="PTHR42971:SF1">
    <property type="entry name" value="TRNA (CYTIDINE(34)-2'-O)-METHYLTRANSFERASE"/>
    <property type="match status" value="1"/>
</dbReference>
<evidence type="ECO:0000256" key="4">
    <source>
        <dbReference type="ARBA" id="ARBA00022691"/>
    </source>
</evidence>
<keyword evidence="4 6" id="KW-0949">S-adenosyl-L-methionine</keyword>
<keyword evidence="3 6" id="KW-0808">Transferase</keyword>
<gene>
    <name evidence="9" type="primary">trmL</name>
    <name evidence="9" type="ORF">Aocu_06380</name>
</gene>
<dbReference type="Gene3D" id="3.40.1280.10">
    <property type="match status" value="1"/>
</dbReference>
<proteinExistence type="inferred from homology"/>
<dbReference type="GO" id="GO:0141102">
    <property type="term" value="F:tRNA (5-carboxymethylaminomethyluridine(34)-2'-O)-methyltransferase activity"/>
    <property type="evidence" value="ECO:0007669"/>
    <property type="project" value="RHEA"/>
</dbReference>
<sequence>MIHIVLCQPEIPQNTGNIMRTAVGCGAMLHLIEPLGFKIDDQKLRRSAVDYYDHLNFNIHKSLDVFMETHKGVYFFLTRYGTHKHSEPNYKDIKEDIFLVFGSESHGIDRLVLKNNIERTFRIPTNDKIRSLNLSNAVAITVFEVLRQRDYEGLIEFEPETLKGKDYLKNL</sequence>
<dbReference type="GO" id="GO:0141098">
    <property type="term" value="F:tRNA (cytidine(34)-2'-O)-methyltransferase activity"/>
    <property type="evidence" value="ECO:0007669"/>
    <property type="project" value="RHEA"/>
</dbReference>
<dbReference type="PANTHER" id="PTHR42971">
    <property type="entry name" value="TRNA (CYTIDINE(34)-2'-O)-METHYLTRANSFERASE"/>
    <property type="match status" value="1"/>
</dbReference>
<dbReference type="GO" id="GO:0003723">
    <property type="term" value="F:RNA binding"/>
    <property type="evidence" value="ECO:0007669"/>
    <property type="project" value="InterPro"/>
</dbReference>
<dbReference type="Proteomes" id="UP000032434">
    <property type="component" value="Chromosome 1"/>
</dbReference>
<feature type="binding site" evidence="6 7">
    <location>
        <position position="131"/>
    </location>
    <ligand>
        <name>S-adenosyl-L-methionine</name>
        <dbReference type="ChEBI" id="CHEBI:59789"/>
    </ligand>
</feature>
<dbReference type="HAMAP" id="MF_01885">
    <property type="entry name" value="tRNA_methyltr_TrmL"/>
    <property type="match status" value="1"/>
</dbReference>
<evidence type="ECO:0000256" key="1">
    <source>
        <dbReference type="ARBA" id="ARBA00022490"/>
    </source>
</evidence>
<evidence type="ECO:0000313" key="10">
    <source>
        <dbReference type="Proteomes" id="UP000032434"/>
    </source>
</evidence>
<keyword evidence="1 6" id="KW-0963">Cytoplasm</keyword>
<dbReference type="PIRSF" id="PIRSF029256">
    <property type="entry name" value="SpoU_TrmH_prd"/>
    <property type="match status" value="1"/>
</dbReference>
<dbReference type="FunCoup" id="A0A061AGP2">
    <property type="interactions" value="142"/>
</dbReference>
<evidence type="ECO:0000313" key="9">
    <source>
        <dbReference type="EMBL" id="CDR30711.1"/>
    </source>
</evidence>
<accession>A0A061AGP2</accession>
<dbReference type="GO" id="GO:0005737">
    <property type="term" value="C:cytoplasm"/>
    <property type="evidence" value="ECO:0007669"/>
    <property type="project" value="UniProtKB-SubCell"/>
</dbReference>
<comment type="catalytic activity">
    <reaction evidence="6">
        <text>cytidine(34) in tRNA + S-adenosyl-L-methionine = 2'-O-methylcytidine(34) in tRNA + S-adenosyl-L-homocysteine + H(+)</text>
        <dbReference type="Rhea" id="RHEA:43084"/>
        <dbReference type="Rhea" id="RHEA-COMP:10331"/>
        <dbReference type="Rhea" id="RHEA-COMP:10332"/>
        <dbReference type="ChEBI" id="CHEBI:15378"/>
        <dbReference type="ChEBI" id="CHEBI:57856"/>
        <dbReference type="ChEBI" id="CHEBI:59789"/>
        <dbReference type="ChEBI" id="CHEBI:74495"/>
        <dbReference type="ChEBI" id="CHEBI:82748"/>
        <dbReference type="EC" id="2.1.1.207"/>
    </reaction>
</comment>
<dbReference type="InterPro" id="IPR029028">
    <property type="entry name" value="Alpha/beta_knot_MTases"/>
</dbReference>
<dbReference type="HOGENOM" id="CLU_110125_0_0_14"/>
<keyword evidence="5 6" id="KW-0819">tRNA processing</keyword>
<comment type="similarity">
    <text evidence="6">Belongs to the class IV-like SAM-binding methyltransferase superfamily. RNA methyltransferase TrmH family. TrmL subfamily.</text>
</comment>
<evidence type="ECO:0000256" key="6">
    <source>
        <dbReference type="HAMAP-Rule" id="MF_01885"/>
    </source>
</evidence>
<protein>
    <recommendedName>
        <fullName evidence="6">Putative tRNA (cytidine(34)-2'-O)-methyltransferase</fullName>
        <ecNumber evidence="6">2.1.1.207</ecNumber>
    </recommendedName>
    <alternativeName>
        <fullName evidence="6">tRNA (cytidine/uridine-2'-O-)-methyltransferase</fullName>
    </alternativeName>
</protein>
<dbReference type="InterPro" id="IPR016914">
    <property type="entry name" value="TrmL"/>
</dbReference>
<evidence type="ECO:0000256" key="5">
    <source>
        <dbReference type="ARBA" id="ARBA00022694"/>
    </source>
</evidence>
<evidence type="ECO:0000256" key="2">
    <source>
        <dbReference type="ARBA" id="ARBA00022603"/>
    </source>
</evidence>
<dbReference type="KEGG" id="aoc:Aocu_06380"/>
<organism evidence="9 10">
    <name type="scientific">Acholeplasma oculi</name>
    <dbReference type="NCBI Taxonomy" id="35623"/>
    <lineage>
        <taxon>Bacteria</taxon>
        <taxon>Bacillati</taxon>
        <taxon>Mycoplasmatota</taxon>
        <taxon>Mollicutes</taxon>
        <taxon>Acholeplasmatales</taxon>
        <taxon>Acholeplasmataceae</taxon>
        <taxon>Acholeplasma</taxon>
    </lineage>
</organism>
<dbReference type="GO" id="GO:0002130">
    <property type="term" value="P:wobble position ribose methylation"/>
    <property type="evidence" value="ECO:0007669"/>
    <property type="project" value="TreeGrafter"/>
</dbReference>
<evidence type="ECO:0000256" key="3">
    <source>
        <dbReference type="ARBA" id="ARBA00022679"/>
    </source>
</evidence>
<keyword evidence="10" id="KW-1185">Reference proteome</keyword>
<dbReference type="STRING" id="35623.Aocu_06380"/>
<dbReference type="EC" id="2.1.1.207" evidence="6"/>
<keyword evidence="2 6" id="KW-0489">Methyltransferase</keyword>
<feature type="binding site" evidence="6 7">
    <location>
        <position position="123"/>
    </location>
    <ligand>
        <name>S-adenosyl-L-methionine</name>
        <dbReference type="ChEBI" id="CHEBI:59789"/>
    </ligand>
</feature>
<evidence type="ECO:0000256" key="7">
    <source>
        <dbReference type="PIRSR" id="PIRSR029256-1"/>
    </source>
</evidence>
<evidence type="ECO:0000259" key="8">
    <source>
        <dbReference type="Pfam" id="PF00588"/>
    </source>
</evidence>
<dbReference type="PATRIC" id="fig|35623.3.peg.638"/>
<dbReference type="InterPro" id="IPR029026">
    <property type="entry name" value="tRNA_m1G_MTases_N"/>
</dbReference>
<dbReference type="EMBL" id="LK028559">
    <property type="protein sequence ID" value="CDR30711.1"/>
    <property type="molecule type" value="Genomic_DNA"/>
</dbReference>
<comment type="catalytic activity">
    <reaction evidence="6">
        <text>5-carboxymethylaminomethyluridine(34) in tRNA(Leu) + S-adenosyl-L-methionine = 5-carboxymethylaminomethyl-2'-O-methyluridine(34) in tRNA(Leu) + S-adenosyl-L-homocysteine + H(+)</text>
        <dbReference type="Rhea" id="RHEA:43088"/>
        <dbReference type="Rhea" id="RHEA-COMP:10333"/>
        <dbReference type="Rhea" id="RHEA-COMP:10334"/>
        <dbReference type="ChEBI" id="CHEBI:15378"/>
        <dbReference type="ChEBI" id="CHEBI:57856"/>
        <dbReference type="ChEBI" id="CHEBI:59789"/>
        <dbReference type="ChEBI" id="CHEBI:74508"/>
        <dbReference type="ChEBI" id="CHEBI:74511"/>
        <dbReference type="EC" id="2.1.1.207"/>
    </reaction>
</comment>
<name>A0A061AGP2_9MOLU</name>
<dbReference type="OrthoDB" id="9789043at2"/>
<dbReference type="InParanoid" id="A0A061AGP2"/>
<dbReference type="AlphaFoldDB" id="A0A061AGP2"/>
<dbReference type="CDD" id="cd18094">
    <property type="entry name" value="SpoU-like_TrmL"/>
    <property type="match status" value="1"/>
</dbReference>
<dbReference type="Pfam" id="PF00588">
    <property type="entry name" value="SpoU_methylase"/>
    <property type="match status" value="1"/>
</dbReference>
<comment type="subcellular location">
    <subcellularLocation>
        <location evidence="6">Cytoplasm</location>
    </subcellularLocation>
</comment>
<dbReference type="SUPFAM" id="SSF75217">
    <property type="entry name" value="alpha/beta knot"/>
    <property type="match status" value="1"/>
</dbReference>
<feature type="binding site" evidence="6">
    <location>
        <position position="77"/>
    </location>
    <ligand>
        <name>S-adenosyl-L-methionine</name>
        <dbReference type="ChEBI" id="CHEBI:59789"/>
    </ligand>
</feature>
<comment type="function">
    <text evidence="6">Could methylate the ribose at the nucleotide 34 wobble position in tRNA.</text>
</comment>
<feature type="domain" description="tRNA/rRNA methyltransferase SpoU type" evidence="8">
    <location>
        <begin position="2"/>
        <end position="142"/>
    </location>
</feature>
<feature type="binding site" evidence="6 7">
    <location>
        <position position="102"/>
    </location>
    <ligand>
        <name>S-adenosyl-L-methionine</name>
        <dbReference type="ChEBI" id="CHEBI:59789"/>
    </ligand>
</feature>
<dbReference type="InterPro" id="IPR001537">
    <property type="entry name" value="SpoU_MeTrfase"/>
</dbReference>